<feature type="compositionally biased region" description="Polar residues" evidence="1">
    <location>
        <begin position="1"/>
        <end position="10"/>
    </location>
</feature>
<dbReference type="AlphaFoldDB" id="A0A9Q3H0X9"/>
<dbReference type="EMBL" id="AVOT02008866">
    <property type="protein sequence ID" value="MBW0486897.1"/>
    <property type="molecule type" value="Genomic_DNA"/>
</dbReference>
<sequence>MNRISDSPTDPNAKEAEVVPNSIGHQSSASTSQPASRIFQCQLIPSAPKDFQPVLSTIPFYIPPHSPNPSTARPPLVTPVRPSFIPQPRNSLIVTSQHLQPVASSRGIREDQFPLPFPPAKVFQQRK</sequence>
<comment type="caution">
    <text evidence="2">The sequence shown here is derived from an EMBL/GenBank/DDBJ whole genome shotgun (WGS) entry which is preliminary data.</text>
</comment>
<proteinExistence type="predicted"/>
<reference evidence="2" key="1">
    <citation type="submission" date="2021-03" db="EMBL/GenBank/DDBJ databases">
        <title>Draft genome sequence of rust myrtle Austropuccinia psidii MF-1, a brazilian biotype.</title>
        <authorList>
            <person name="Quecine M.C."/>
            <person name="Pachon D.M.R."/>
            <person name="Bonatelli M.L."/>
            <person name="Correr F.H."/>
            <person name="Franceschini L.M."/>
            <person name="Leite T.F."/>
            <person name="Margarido G.R.A."/>
            <person name="Almeida C.A."/>
            <person name="Ferrarezi J.A."/>
            <person name="Labate C.A."/>
        </authorList>
    </citation>
    <scope>NUCLEOTIDE SEQUENCE</scope>
    <source>
        <strain evidence="2">MF-1</strain>
    </source>
</reference>
<evidence type="ECO:0000313" key="3">
    <source>
        <dbReference type="Proteomes" id="UP000765509"/>
    </source>
</evidence>
<evidence type="ECO:0000256" key="1">
    <source>
        <dbReference type="SAM" id="MobiDB-lite"/>
    </source>
</evidence>
<feature type="compositionally biased region" description="Polar residues" evidence="1">
    <location>
        <begin position="23"/>
        <end position="34"/>
    </location>
</feature>
<organism evidence="2 3">
    <name type="scientific">Austropuccinia psidii MF-1</name>
    <dbReference type="NCBI Taxonomy" id="1389203"/>
    <lineage>
        <taxon>Eukaryota</taxon>
        <taxon>Fungi</taxon>
        <taxon>Dikarya</taxon>
        <taxon>Basidiomycota</taxon>
        <taxon>Pucciniomycotina</taxon>
        <taxon>Pucciniomycetes</taxon>
        <taxon>Pucciniales</taxon>
        <taxon>Sphaerophragmiaceae</taxon>
        <taxon>Austropuccinia</taxon>
    </lineage>
</organism>
<gene>
    <name evidence="2" type="ORF">O181_026612</name>
</gene>
<name>A0A9Q3H0X9_9BASI</name>
<feature type="region of interest" description="Disordered" evidence="1">
    <location>
        <begin position="1"/>
        <end position="34"/>
    </location>
</feature>
<keyword evidence="3" id="KW-1185">Reference proteome</keyword>
<accession>A0A9Q3H0X9</accession>
<feature type="region of interest" description="Disordered" evidence="1">
    <location>
        <begin position="103"/>
        <end position="127"/>
    </location>
</feature>
<protein>
    <submittedName>
        <fullName evidence="2">Uncharacterized protein</fullName>
    </submittedName>
</protein>
<dbReference type="Proteomes" id="UP000765509">
    <property type="component" value="Unassembled WGS sequence"/>
</dbReference>
<evidence type="ECO:0000313" key="2">
    <source>
        <dbReference type="EMBL" id="MBW0486897.1"/>
    </source>
</evidence>